<organism evidence="4 5">
    <name type="scientific">Paenibacillus ginsengarvi</name>
    <dbReference type="NCBI Taxonomy" id="400777"/>
    <lineage>
        <taxon>Bacteria</taxon>
        <taxon>Bacillati</taxon>
        <taxon>Bacillota</taxon>
        <taxon>Bacilli</taxon>
        <taxon>Bacillales</taxon>
        <taxon>Paenibacillaceae</taxon>
        <taxon>Paenibacillus</taxon>
    </lineage>
</organism>
<dbReference type="SMART" id="SM00382">
    <property type="entry name" value="AAA"/>
    <property type="match status" value="1"/>
</dbReference>
<dbReference type="InterPro" id="IPR003439">
    <property type="entry name" value="ABC_transporter-like_ATP-bd"/>
</dbReference>
<dbReference type="PANTHER" id="PTHR43158:SF1">
    <property type="entry name" value="ABC TRANSPORTER, ATP-BINDING PROTEIN"/>
    <property type="match status" value="1"/>
</dbReference>
<evidence type="ECO:0000256" key="2">
    <source>
        <dbReference type="ARBA" id="ARBA00022840"/>
    </source>
</evidence>
<evidence type="ECO:0000259" key="3">
    <source>
        <dbReference type="PROSITE" id="PS50893"/>
    </source>
</evidence>
<evidence type="ECO:0000313" key="4">
    <source>
        <dbReference type="EMBL" id="RKN86416.1"/>
    </source>
</evidence>
<keyword evidence="1" id="KW-0547">Nucleotide-binding</keyword>
<dbReference type="PANTHER" id="PTHR43158">
    <property type="entry name" value="SKFA PEPTIDE EXPORT ATP-BINDING PROTEIN SKFE"/>
    <property type="match status" value="1"/>
</dbReference>
<evidence type="ECO:0000256" key="1">
    <source>
        <dbReference type="ARBA" id="ARBA00022741"/>
    </source>
</evidence>
<protein>
    <submittedName>
        <fullName evidence="4">ABC transporter ATP-binding protein</fullName>
    </submittedName>
</protein>
<keyword evidence="5" id="KW-1185">Reference proteome</keyword>
<dbReference type="GO" id="GO:0005524">
    <property type="term" value="F:ATP binding"/>
    <property type="evidence" value="ECO:0007669"/>
    <property type="project" value="UniProtKB-KW"/>
</dbReference>
<name>A0A3B0CWL3_9BACL</name>
<dbReference type="GO" id="GO:0016887">
    <property type="term" value="F:ATP hydrolysis activity"/>
    <property type="evidence" value="ECO:0007669"/>
    <property type="project" value="InterPro"/>
</dbReference>
<feature type="domain" description="ABC transporter" evidence="3">
    <location>
        <begin position="2"/>
        <end position="225"/>
    </location>
</feature>
<sequence>MIRVEQAIKSFGSRKALNELSFTIEEGKMVGLLGANGSGKSTALKALAGLVQLDRGEIRIDGMPPNLSTRAKLSYLPDVDIWNSWMRLSDAMLYMRDVYWDWNDEKAKHLLHYFELNPDLLIRDVSKGTRAKMKLLLALSRHAKYVLLDDPFAGIDPFARRQIAQAIVEDFINDGQTIIITTHEVAEVELIIDDFLFVHDGKLLLEGHVETVKQERNQSLADVLREVYEHARL</sequence>
<dbReference type="OrthoDB" id="9804819at2"/>
<dbReference type="Proteomes" id="UP000282311">
    <property type="component" value="Unassembled WGS sequence"/>
</dbReference>
<gene>
    <name evidence="4" type="ORF">D7M11_00130</name>
</gene>
<reference evidence="4 5" key="1">
    <citation type="journal article" date="2007" name="Int. J. Syst. Evol. Microbiol.">
        <title>Paenibacillus ginsengarvi sp. nov., isolated from soil from ginseng cultivation.</title>
        <authorList>
            <person name="Yoon M.H."/>
            <person name="Ten L.N."/>
            <person name="Im W.T."/>
        </authorList>
    </citation>
    <scope>NUCLEOTIDE SEQUENCE [LARGE SCALE GENOMIC DNA]</scope>
    <source>
        <strain evidence="4 5">KCTC 13059</strain>
    </source>
</reference>
<dbReference type="PROSITE" id="PS50893">
    <property type="entry name" value="ABC_TRANSPORTER_2"/>
    <property type="match status" value="1"/>
</dbReference>
<dbReference type="Gene3D" id="3.40.50.300">
    <property type="entry name" value="P-loop containing nucleotide triphosphate hydrolases"/>
    <property type="match status" value="1"/>
</dbReference>
<accession>A0A3B0CWL3</accession>
<dbReference type="SUPFAM" id="SSF52540">
    <property type="entry name" value="P-loop containing nucleoside triphosphate hydrolases"/>
    <property type="match status" value="1"/>
</dbReference>
<dbReference type="InterPro" id="IPR027417">
    <property type="entry name" value="P-loop_NTPase"/>
</dbReference>
<proteinExistence type="predicted"/>
<dbReference type="Pfam" id="PF00005">
    <property type="entry name" value="ABC_tran"/>
    <property type="match status" value="1"/>
</dbReference>
<dbReference type="RefSeq" id="WP_120745124.1">
    <property type="nucleotide sequence ID" value="NZ_RBAH01000001.1"/>
</dbReference>
<keyword evidence="2 4" id="KW-0067">ATP-binding</keyword>
<evidence type="ECO:0000313" key="5">
    <source>
        <dbReference type="Proteomes" id="UP000282311"/>
    </source>
</evidence>
<dbReference type="CDD" id="cd03230">
    <property type="entry name" value="ABC_DR_subfamily_A"/>
    <property type="match status" value="1"/>
</dbReference>
<dbReference type="EMBL" id="RBAH01000001">
    <property type="protein sequence ID" value="RKN86416.1"/>
    <property type="molecule type" value="Genomic_DNA"/>
</dbReference>
<dbReference type="InterPro" id="IPR003593">
    <property type="entry name" value="AAA+_ATPase"/>
</dbReference>
<dbReference type="AlphaFoldDB" id="A0A3B0CWL3"/>
<comment type="caution">
    <text evidence="4">The sequence shown here is derived from an EMBL/GenBank/DDBJ whole genome shotgun (WGS) entry which is preliminary data.</text>
</comment>